<evidence type="ECO:0000313" key="3">
    <source>
        <dbReference type="Proteomes" id="UP001501727"/>
    </source>
</evidence>
<dbReference type="InterPro" id="IPR022134">
    <property type="entry name" value="DUF3667"/>
</dbReference>
<sequence>MTDPRDSTNAATAVADARRPQRVDAVDFGAARCRNCGAALHAPYCGQCGQERAQRIGLRDLRKEAWIRWRWFDTLSARTALRLLTGPGRVAREYVLGARSRHFHPLKLLLVAVGLLLLALARTNYLQSQHEEDVTRAMALAAAYGKWSFSLGIAAILAASLAVFPRRLGYNPVEHLVLAAYCHAVVLLLVVLNMLPLLFDPQPGFVAAHKLASSYYMFVVKAAVVGVAFAQFFMLDLRRDWWRLALAVALFVFVNWALGRAYAHTLSWYITNHA</sequence>
<feature type="transmembrane region" description="Helical" evidence="1">
    <location>
        <begin position="108"/>
        <end position="127"/>
    </location>
</feature>
<dbReference type="RefSeq" id="WP_344758278.1">
    <property type="nucleotide sequence ID" value="NZ_BAAAZU010000002.1"/>
</dbReference>
<evidence type="ECO:0000313" key="2">
    <source>
        <dbReference type="EMBL" id="GAA3914330.1"/>
    </source>
</evidence>
<keyword evidence="1" id="KW-0472">Membrane</keyword>
<keyword evidence="3" id="KW-1185">Reference proteome</keyword>
<comment type="caution">
    <text evidence="2">The sequence shown here is derived from an EMBL/GenBank/DDBJ whole genome shotgun (WGS) entry which is preliminary data.</text>
</comment>
<accession>A0ABP7M3L8</accession>
<dbReference type="EMBL" id="BAAAZU010000002">
    <property type="protein sequence ID" value="GAA3914330.1"/>
    <property type="molecule type" value="Genomic_DNA"/>
</dbReference>
<organism evidence="2 3">
    <name type="scientific">Luteimonas lutimaris</name>
    <dbReference type="NCBI Taxonomy" id="698645"/>
    <lineage>
        <taxon>Bacteria</taxon>
        <taxon>Pseudomonadati</taxon>
        <taxon>Pseudomonadota</taxon>
        <taxon>Gammaproteobacteria</taxon>
        <taxon>Lysobacterales</taxon>
        <taxon>Lysobacteraceae</taxon>
        <taxon>Luteimonas</taxon>
    </lineage>
</organism>
<proteinExistence type="predicted"/>
<keyword evidence="1" id="KW-1133">Transmembrane helix</keyword>
<feature type="transmembrane region" description="Helical" evidence="1">
    <location>
        <begin position="215"/>
        <end position="234"/>
    </location>
</feature>
<evidence type="ECO:0000256" key="1">
    <source>
        <dbReference type="SAM" id="Phobius"/>
    </source>
</evidence>
<dbReference type="Pfam" id="PF12412">
    <property type="entry name" value="DUF3667"/>
    <property type="match status" value="1"/>
</dbReference>
<feature type="transmembrane region" description="Helical" evidence="1">
    <location>
        <begin position="241"/>
        <end position="258"/>
    </location>
</feature>
<reference evidence="3" key="1">
    <citation type="journal article" date="2019" name="Int. J. Syst. Evol. Microbiol.">
        <title>The Global Catalogue of Microorganisms (GCM) 10K type strain sequencing project: providing services to taxonomists for standard genome sequencing and annotation.</title>
        <authorList>
            <consortium name="The Broad Institute Genomics Platform"/>
            <consortium name="The Broad Institute Genome Sequencing Center for Infectious Disease"/>
            <person name="Wu L."/>
            <person name="Ma J."/>
        </authorList>
    </citation>
    <scope>NUCLEOTIDE SEQUENCE [LARGE SCALE GENOMIC DNA]</scope>
    <source>
        <strain evidence="3">JCM 16916</strain>
    </source>
</reference>
<feature type="transmembrane region" description="Helical" evidence="1">
    <location>
        <begin position="147"/>
        <end position="164"/>
    </location>
</feature>
<keyword evidence="1" id="KW-0812">Transmembrane</keyword>
<name>A0ABP7M3L8_9GAMM</name>
<feature type="transmembrane region" description="Helical" evidence="1">
    <location>
        <begin position="176"/>
        <end position="195"/>
    </location>
</feature>
<dbReference type="Proteomes" id="UP001501727">
    <property type="component" value="Unassembled WGS sequence"/>
</dbReference>
<evidence type="ECO:0008006" key="4">
    <source>
        <dbReference type="Google" id="ProtNLM"/>
    </source>
</evidence>
<gene>
    <name evidence="2" type="ORF">GCM10022229_04180</name>
</gene>
<protein>
    <recommendedName>
        <fullName evidence="4">DUF3667 domain-containing protein</fullName>
    </recommendedName>
</protein>